<feature type="coiled-coil region" evidence="1">
    <location>
        <begin position="161"/>
        <end position="191"/>
    </location>
</feature>
<dbReference type="EMBL" id="FNKY01000001">
    <property type="protein sequence ID" value="SDQ74267.1"/>
    <property type="molecule type" value="Genomic_DNA"/>
</dbReference>
<name>A0ABY0TFB1_9PROT</name>
<feature type="region of interest" description="Disordered" evidence="2">
    <location>
        <begin position="1"/>
        <end position="64"/>
    </location>
</feature>
<proteinExistence type="predicted"/>
<feature type="compositionally biased region" description="Basic and acidic residues" evidence="2">
    <location>
        <begin position="25"/>
        <end position="57"/>
    </location>
</feature>
<feature type="coiled-coil region" evidence="1">
    <location>
        <begin position="89"/>
        <end position="130"/>
    </location>
</feature>
<feature type="region of interest" description="Disordered" evidence="2">
    <location>
        <begin position="255"/>
        <end position="311"/>
    </location>
</feature>
<evidence type="ECO:0000313" key="3">
    <source>
        <dbReference type="EMBL" id="SDQ74267.1"/>
    </source>
</evidence>
<feature type="compositionally biased region" description="Basic and acidic residues" evidence="2">
    <location>
        <begin position="262"/>
        <end position="281"/>
    </location>
</feature>
<reference evidence="3 4" key="1">
    <citation type="submission" date="2016-10" db="EMBL/GenBank/DDBJ databases">
        <authorList>
            <person name="Varghese N."/>
            <person name="Submissions S."/>
        </authorList>
    </citation>
    <scope>NUCLEOTIDE SEQUENCE [LARGE SCALE GENOMIC DNA]</scope>
    <source>
        <strain evidence="3 4">Nl1</strain>
    </source>
</reference>
<evidence type="ECO:0000256" key="2">
    <source>
        <dbReference type="SAM" id="MobiDB-lite"/>
    </source>
</evidence>
<comment type="caution">
    <text evidence="3">The sequence shown here is derived from an EMBL/GenBank/DDBJ whole genome shotgun (WGS) entry which is preliminary data.</text>
</comment>
<evidence type="ECO:0000313" key="4">
    <source>
        <dbReference type="Proteomes" id="UP000183471"/>
    </source>
</evidence>
<dbReference type="RefSeq" id="WP_074632247.1">
    <property type="nucleotide sequence ID" value="NZ_FNKY01000001.1"/>
</dbReference>
<gene>
    <name evidence="3" type="ORF">SAMN05216402_2107</name>
</gene>
<evidence type="ECO:0000256" key="1">
    <source>
        <dbReference type="SAM" id="Coils"/>
    </source>
</evidence>
<sequence length="332" mass="37452">MEVDQLTDEQIANLTPEQIEMLESDPDRLSEILDNQKEEEKTRAKDEPGQEEKRDALNDSTSGVLSAVGEDMPVVLNKSGKGVIPYEKHKELRVENSALREQLQAARLESNKAAEKLEALLQQKENATGAGITLADKAIDAHLERIKEDMPELYQVVSAVLEGSRRQGEKLEKTLAELKREKEESDRTRQLRIEEQVAEAKDNNSDLVYWESNDPQAWDEAIKQDEILRTSGKWAAKPYSERFEEVVRRVRAIMPEASLPKKQTDPEQTKAEAKAKLERAPARKPTTLSDIQGGANPASEREQLENLSPHELARQLMKMPSQQAAALRSELD</sequence>
<accession>A0ABY0TFB1</accession>
<keyword evidence="4" id="KW-1185">Reference proteome</keyword>
<organism evidence="3 4">
    <name type="scientific">Nitrosospira multiformis</name>
    <dbReference type="NCBI Taxonomy" id="1231"/>
    <lineage>
        <taxon>Bacteria</taxon>
        <taxon>Pseudomonadati</taxon>
        <taxon>Pseudomonadota</taxon>
        <taxon>Betaproteobacteria</taxon>
        <taxon>Nitrosomonadales</taxon>
        <taxon>Nitrosomonadaceae</taxon>
        <taxon>Nitrosospira</taxon>
    </lineage>
</organism>
<protein>
    <submittedName>
        <fullName evidence="3">Uncharacterized protein</fullName>
    </submittedName>
</protein>
<dbReference type="Proteomes" id="UP000183471">
    <property type="component" value="Unassembled WGS sequence"/>
</dbReference>
<keyword evidence="1" id="KW-0175">Coiled coil</keyword>